<sequence length="93" mass="10852">MARYKYVDVMYEGQYPIHYGLILMEEVMRMENPAQLAAILEERYPDRIVAVDVWDSDILQALPSNTEQYEVALKFLNSVNAYAFKGKWKDGEV</sequence>
<dbReference type="Proteomes" id="UP000717634">
    <property type="component" value="Unassembled WGS sequence"/>
</dbReference>
<dbReference type="RefSeq" id="WP_168675424.1">
    <property type="nucleotide sequence ID" value="NZ_JAAVTK010000025.1"/>
</dbReference>
<evidence type="ECO:0000313" key="1">
    <source>
        <dbReference type="EMBL" id="NKI91877.1"/>
    </source>
</evidence>
<name>A0ABX1HR61_9BACT</name>
<comment type="caution">
    <text evidence="1">The sequence shown here is derived from an EMBL/GenBank/DDBJ whole genome shotgun (WGS) entry which is preliminary data.</text>
</comment>
<reference evidence="1 2" key="1">
    <citation type="submission" date="2020-03" db="EMBL/GenBank/DDBJ databases">
        <title>Genomic Encyclopedia of Type Strains, Phase IV (KMG-V): Genome sequencing to study the core and pangenomes of soil and plant-associated prokaryotes.</title>
        <authorList>
            <person name="Whitman W."/>
        </authorList>
    </citation>
    <scope>NUCLEOTIDE SEQUENCE [LARGE SCALE GENOMIC DNA]</scope>
    <source>
        <strain evidence="1 2">1B</strain>
    </source>
</reference>
<keyword evidence="2" id="KW-1185">Reference proteome</keyword>
<proteinExistence type="predicted"/>
<protein>
    <submittedName>
        <fullName evidence="1">Uncharacterized protein</fullName>
    </submittedName>
</protein>
<organism evidence="1 2">
    <name type="scientific">Hymenobacter artigasi</name>
    <dbReference type="NCBI Taxonomy" id="2719616"/>
    <lineage>
        <taxon>Bacteria</taxon>
        <taxon>Pseudomonadati</taxon>
        <taxon>Bacteroidota</taxon>
        <taxon>Cytophagia</taxon>
        <taxon>Cytophagales</taxon>
        <taxon>Hymenobacteraceae</taxon>
        <taxon>Hymenobacter</taxon>
    </lineage>
</organism>
<gene>
    <name evidence="1" type="ORF">HBN54_004500</name>
</gene>
<evidence type="ECO:0000313" key="2">
    <source>
        <dbReference type="Proteomes" id="UP000717634"/>
    </source>
</evidence>
<dbReference type="EMBL" id="JAAVTK010000025">
    <property type="protein sequence ID" value="NKI91877.1"/>
    <property type="molecule type" value="Genomic_DNA"/>
</dbReference>
<accession>A0ABX1HR61</accession>